<dbReference type="AlphaFoldDB" id="A0A518DCW7"/>
<dbReference type="EMBL" id="CP036291">
    <property type="protein sequence ID" value="QDU89321.1"/>
    <property type="molecule type" value="Genomic_DNA"/>
</dbReference>
<dbReference type="OrthoDB" id="284641at2"/>
<dbReference type="RefSeq" id="WP_145285622.1">
    <property type="nucleotide sequence ID" value="NZ_CP036291.1"/>
</dbReference>
<accession>A0A518DCW7</accession>
<name>A0A518DCW7_9BACT</name>
<evidence type="ECO:0000313" key="2">
    <source>
        <dbReference type="Proteomes" id="UP000317429"/>
    </source>
</evidence>
<sequence length="186" mass="19651">MSVAATTCTPAWQEGFLALLPSIERQVRRLLGGLRGEALEDACSEAVAQAALNYYRLAEQGRASVAFATPLARYAVRVGRAGRRLGSSPAGRDALGPGRRGEAAGWAELVADPRATPAEIAAVRIDFRDWLGRLPAAKRRLAVALAEGESTGDAARRLGVSAGRVSQLRRDLAESWRAFSATPAAA</sequence>
<evidence type="ECO:0000313" key="1">
    <source>
        <dbReference type="EMBL" id="QDU89321.1"/>
    </source>
</evidence>
<dbReference type="KEGG" id="pnd:Pla175_27100"/>
<protein>
    <recommendedName>
        <fullName evidence="3">RNA polymerase sigma factor</fullName>
    </recommendedName>
</protein>
<keyword evidence="2" id="KW-1185">Reference proteome</keyword>
<evidence type="ECO:0008006" key="3">
    <source>
        <dbReference type="Google" id="ProtNLM"/>
    </source>
</evidence>
<dbReference type="Proteomes" id="UP000317429">
    <property type="component" value="Chromosome"/>
</dbReference>
<reference evidence="1 2" key="1">
    <citation type="submission" date="2019-02" db="EMBL/GenBank/DDBJ databases">
        <title>Deep-cultivation of Planctomycetes and their phenomic and genomic characterization uncovers novel biology.</title>
        <authorList>
            <person name="Wiegand S."/>
            <person name="Jogler M."/>
            <person name="Boedeker C."/>
            <person name="Pinto D."/>
            <person name="Vollmers J."/>
            <person name="Rivas-Marin E."/>
            <person name="Kohn T."/>
            <person name="Peeters S.H."/>
            <person name="Heuer A."/>
            <person name="Rast P."/>
            <person name="Oberbeckmann S."/>
            <person name="Bunk B."/>
            <person name="Jeske O."/>
            <person name="Meyerdierks A."/>
            <person name="Storesund J.E."/>
            <person name="Kallscheuer N."/>
            <person name="Luecker S."/>
            <person name="Lage O.M."/>
            <person name="Pohl T."/>
            <person name="Merkel B.J."/>
            <person name="Hornburger P."/>
            <person name="Mueller R.-W."/>
            <person name="Bruemmer F."/>
            <person name="Labrenz M."/>
            <person name="Spormann A.M."/>
            <person name="Op den Camp H."/>
            <person name="Overmann J."/>
            <person name="Amann R."/>
            <person name="Jetten M.S.M."/>
            <person name="Mascher T."/>
            <person name="Medema M.H."/>
            <person name="Devos D.P."/>
            <person name="Kaster A.-K."/>
            <person name="Ovreas L."/>
            <person name="Rohde M."/>
            <person name="Galperin M.Y."/>
            <person name="Jogler C."/>
        </authorList>
    </citation>
    <scope>NUCLEOTIDE SEQUENCE [LARGE SCALE GENOMIC DNA]</scope>
    <source>
        <strain evidence="1 2">Pla175</strain>
    </source>
</reference>
<organism evidence="1 2">
    <name type="scientific">Pirellulimonas nuda</name>
    <dbReference type="NCBI Taxonomy" id="2528009"/>
    <lineage>
        <taxon>Bacteria</taxon>
        <taxon>Pseudomonadati</taxon>
        <taxon>Planctomycetota</taxon>
        <taxon>Planctomycetia</taxon>
        <taxon>Pirellulales</taxon>
        <taxon>Lacipirellulaceae</taxon>
        <taxon>Pirellulimonas</taxon>
    </lineage>
</organism>
<gene>
    <name evidence="1" type="ORF">Pla175_27100</name>
</gene>
<proteinExistence type="predicted"/>